<sequence>MLWLIVTVVYQEDIDKYIVVDGFHRFTVLKKHFKLKEIPVIILDLSMKEMMSATVAFNEARGKHQIDPTSEMVARMVKMDIGDKNICKLLNMTAEELLRFKLQAGLPNLYKDEEFSRSWVKA</sequence>
<dbReference type="EMBL" id="FPHE01000057">
    <property type="protein sequence ID" value="SFV54956.1"/>
    <property type="molecule type" value="Genomic_DNA"/>
</dbReference>
<dbReference type="SUPFAM" id="SSF110849">
    <property type="entry name" value="ParB/Sulfiredoxin"/>
    <property type="match status" value="1"/>
</dbReference>
<dbReference type="InterPro" id="IPR036086">
    <property type="entry name" value="ParB/Sulfiredoxin_sf"/>
</dbReference>
<dbReference type="AlphaFoldDB" id="A0A1W1BN78"/>
<reference evidence="1" key="1">
    <citation type="submission" date="2016-10" db="EMBL/GenBank/DDBJ databases">
        <authorList>
            <person name="de Groot N.N."/>
        </authorList>
    </citation>
    <scope>NUCLEOTIDE SEQUENCE</scope>
</reference>
<dbReference type="Gene3D" id="3.90.1530.10">
    <property type="entry name" value="Conserved hypothetical protein from pyrococcus furiosus pfu- 392566-001, ParB domain"/>
    <property type="match status" value="1"/>
</dbReference>
<gene>
    <name evidence="1" type="ORF">MNB_SV-12-37</name>
</gene>
<name>A0A1W1BN78_9ZZZZ</name>
<organism evidence="1">
    <name type="scientific">hydrothermal vent metagenome</name>
    <dbReference type="NCBI Taxonomy" id="652676"/>
    <lineage>
        <taxon>unclassified sequences</taxon>
        <taxon>metagenomes</taxon>
        <taxon>ecological metagenomes</taxon>
    </lineage>
</organism>
<evidence type="ECO:0000313" key="1">
    <source>
        <dbReference type="EMBL" id="SFV54956.1"/>
    </source>
</evidence>
<accession>A0A1W1BN78</accession>
<protein>
    <submittedName>
        <fullName evidence="1">Co-activator of prophage gene expression IbrB</fullName>
    </submittedName>
</protein>
<proteinExistence type="predicted"/>